<dbReference type="EMBL" id="NWUO01000002">
    <property type="protein sequence ID" value="PNS12950.1"/>
    <property type="molecule type" value="Genomic_DNA"/>
</dbReference>
<dbReference type="OrthoDB" id="6558560at2"/>
<dbReference type="AlphaFoldDB" id="A0A2K1QD44"/>
<keyword evidence="2" id="KW-1185">Reference proteome</keyword>
<dbReference type="Proteomes" id="UP000236345">
    <property type="component" value="Unassembled WGS sequence"/>
</dbReference>
<gene>
    <name evidence="1" type="ORF">COO59_03270</name>
</gene>
<sequence length="104" mass="11913">MSNENYPSMREFFDIIWGPTSSDSFGFSYPEMVSTYINSVGRDEYLDYIIADIDKFLKEHPENASASVAFDALFSLPGFSLRFPPTLTVFLTWLSSYLKELAQQ</sequence>
<evidence type="ECO:0000313" key="2">
    <source>
        <dbReference type="Proteomes" id="UP000236345"/>
    </source>
</evidence>
<comment type="caution">
    <text evidence="1">The sequence shown here is derived from an EMBL/GenBank/DDBJ whole genome shotgun (WGS) entry which is preliminary data.</text>
</comment>
<protein>
    <recommendedName>
        <fullName evidence="3">CdiI immunity protein domain-containing protein</fullName>
    </recommendedName>
</protein>
<proteinExistence type="predicted"/>
<name>A0A2K1QD44_9GAMM</name>
<dbReference type="RefSeq" id="WP_103058418.1">
    <property type="nucleotide sequence ID" value="NZ_BSOF01000026.1"/>
</dbReference>
<organism evidence="1 2">
    <name type="scientific">Mixta theicola</name>
    <dbReference type="NCBI Taxonomy" id="1458355"/>
    <lineage>
        <taxon>Bacteria</taxon>
        <taxon>Pseudomonadati</taxon>
        <taxon>Pseudomonadota</taxon>
        <taxon>Gammaproteobacteria</taxon>
        <taxon>Enterobacterales</taxon>
        <taxon>Erwiniaceae</taxon>
        <taxon>Mixta</taxon>
    </lineage>
</organism>
<accession>A0A2K1QD44</accession>
<reference evidence="2" key="1">
    <citation type="submission" date="2017-09" db="EMBL/GenBank/DDBJ databases">
        <authorList>
            <person name="Palmer M."/>
            <person name="Steenkamp E.T."/>
            <person name="Coetzee M.P."/>
            <person name="Avontuur J.R."/>
            <person name="Van Zyl E."/>
            <person name="Chan W.-Y."/>
            <person name="Blom J."/>
            <person name="Venter S.N."/>
        </authorList>
    </citation>
    <scope>NUCLEOTIDE SEQUENCE [LARGE SCALE GENOMIC DNA]</scope>
    <source>
        <strain evidence="2">QC88-366</strain>
    </source>
</reference>
<evidence type="ECO:0000313" key="1">
    <source>
        <dbReference type="EMBL" id="PNS12950.1"/>
    </source>
</evidence>
<evidence type="ECO:0008006" key="3">
    <source>
        <dbReference type="Google" id="ProtNLM"/>
    </source>
</evidence>